<proteinExistence type="predicted"/>
<evidence type="ECO:0000313" key="1">
    <source>
        <dbReference type="EMBL" id="MSB47646.1"/>
    </source>
</evidence>
<dbReference type="Proteomes" id="UP000429811">
    <property type="component" value="Unassembled WGS sequence"/>
</dbReference>
<comment type="caution">
    <text evidence="1">The sequence shown here is derived from an EMBL/GenBank/DDBJ whole genome shotgun (WGS) entry which is preliminary data.</text>
</comment>
<accession>A0A174WBV1</accession>
<dbReference type="EMBL" id="WKPO01000002">
    <property type="protein sequence ID" value="MSB47646.1"/>
    <property type="molecule type" value="Genomic_DNA"/>
</dbReference>
<dbReference type="AlphaFoldDB" id="A0A174WBV1"/>
<protein>
    <submittedName>
        <fullName evidence="1">Uncharacterized protein</fullName>
    </submittedName>
</protein>
<reference evidence="1 2" key="1">
    <citation type="journal article" date="2019" name="Nat. Med.">
        <title>A library of human gut bacterial isolates paired with longitudinal multiomics data enables mechanistic microbiome research.</title>
        <authorList>
            <person name="Poyet M."/>
            <person name="Groussin M."/>
            <person name="Gibbons S.M."/>
            <person name="Avila-Pacheco J."/>
            <person name="Jiang X."/>
            <person name="Kearney S.M."/>
            <person name="Perrotta A.R."/>
            <person name="Berdy B."/>
            <person name="Zhao S."/>
            <person name="Lieberman T.D."/>
            <person name="Swanson P.K."/>
            <person name="Smith M."/>
            <person name="Roesemann S."/>
            <person name="Alexander J.E."/>
            <person name="Rich S.A."/>
            <person name="Livny J."/>
            <person name="Vlamakis H."/>
            <person name="Clish C."/>
            <person name="Bullock K."/>
            <person name="Deik A."/>
            <person name="Scott J."/>
            <person name="Pierce K.A."/>
            <person name="Xavier R.J."/>
            <person name="Alm E.J."/>
        </authorList>
    </citation>
    <scope>NUCLEOTIDE SEQUENCE [LARGE SCALE GENOMIC DNA]</scope>
    <source>
        <strain evidence="1 2">BIOML-A5</strain>
    </source>
</reference>
<name>A0A174WBV1_FLAPL</name>
<dbReference type="RefSeq" id="WP_081029173.1">
    <property type="nucleotide sequence ID" value="NZ_WKPO01000002.1"/>
</dbReference>
<organism evidence="1 2">
    <name type="scientific">Flavonifractor plautii</name>
    <name type="common">Fusobacterium plautii</name>
    <dbReference type="NCBI Taxonomy" id="292800"/>
    <lineage>
        <taxon>Bacteria</taxon>
        <taxon>Bacillati</taxon>
        <taxon>Bacillota</taxon>
        <taxon>Clostridia</taxon>
        <taxon>Eubacteriales</taxon>
        <taxon>Oscillospiraceae</taxon>
        <taxon>Flavonifractor</taxon>
    </lineage>
</organism>
<evidence type="ECO:0000313" key="2">
    <source>
        <dbReference type="Proteomes" id="UP000429811"/>
    </source>
</evidence>
<gene>
    <name evidence="1" type="ORF">GKE90_02875</name>
</gene>
<sequence length="95" mass="10969">MMNSKRNQTIAIARFLMYKHSLNQQLDGMTDEEYLADPIGLDVGSYVKDLMRYCPENVVDQVMEHQDALLRRLGTDYLSVIAFMPYEEDGGVRYA</sequence>